<reference evidence="2 3" key="2">
    <citation type="submission" date="2015-05" db="EMBL/GenBank/DDBJ databases">
        <authorList>
            <person name="Morales-Cruz A."/>
            <person name="Amrine K.C."/>
            <person name="Cantu D."/>
        </authorList>
    </citation>
    <scope>NUCLEOTIDE SEQUENCE [LARGE SCALE GENOMIC DNA]</scope>
    <source>
        <strain evidence="2">DA912</strain>
    </source>
</reference>
<evidence type="ECO:0000313" key="2">
    <source>
        <dbReference type="EMBL" id="KKY36345.1"/>
    </source>
</evidence>
<name>A0A0G2I9D1_9PEZI</name>
<dbReference type="Pfam" id="PF05821">
    <property type="entry name" value="NDUF_B8"/>
    <property type="match status" value="1"/>
</dbReference>
<dbReference type="OrthoDB" id="2014058at2759"/>
<evidence type="ECO:0000256" key="1">
    <source>
        <dbReference type="SAM" id="MobiDB-lite"/>
    </source>
</evidence>
<keyword evidence="2" id="KW-0830">Ubiquinone</keyword>
<reference evidence="2 3" key="1">
    <citation type="submission" date="2015-05" db="EMBL/GenBank/DDBJ databases">
        <title>Distinctive expansion of gene families associated with plant cell wall degradation and secondary metabolism in the genomes of grapevine trunk pathogens.</title>
        <authorList>
            <person name="Lawrence D.P."/>
            <person name="Travadon R."/>
            <person name="Rolshausen P.E."/>
            <person name="Baumgartner K."/>
        </authorList>
    </citation>
    <scope>NUCLEOTIDE SEQUENCE [LARGE SCALE GENOMIC DNA]</scope>
    <source>
        <strain evidence="2">DA912</strain>
    </source>
</reference>
<comment type="caution">
    <text evidence="2">The sequence shown here is derived from an EMBL/GenBank/DDBJ whole genome shotgun (WGS) entry which is preliminary data.</text>
</comment>
<dbReference type="InterPro" id="IPR008699">
    <property type="entry name" value="NDUFB8"/>
</dbReference>
<dbReference type="PANTHER" id="PTHR12840:SF1">
    <property type="entry name" value="NADH DEHYDROGENASE [UBIQUINONE] 1 BETA SUBCOMPLEX SUBUNIT 8, MITOCHONDRIAL"/>
    <property type="match status" value="1"/>
</dbReference>
<proteinExistence type="predicted"/>
<feature type="region of interest" description="Disordered" evidence="1">
    <location>
        <begin position="141"/>
        <end position="179"/>
    </location>
</feature>
<gene>
    <name evidence="2" type="ORF">UCDDA912_g03674</name>
</gene>
<dbReference type="AlphaFoldDB" id="A0A0G2I9D1"/>
<keyword evidence="3" id="KW-1185">Reference proteome</keyword>
<sequence length="179" mass="20435">MLSRRIAAKATPLRSTTAAVAARRLPIVQQRTFLPPYNQNIDERYPPYPNLTDVEDPNMNGGYVQPAPVKRQFRDPHGDWWDKQERRNYGEPCHEDYDQLGIFTPHQYTWVSPRKGLVQIGAFIATFLSVCYLVKATYPDRPSFPREFEGGLERELGGSGATRARAPEDPEPFQAEVLD</sequence>
<accession>A0A0G2I9D1</accession>
<dbReference type="PANTHER" id="PTHR12840">
    <property type="entry name" value="NADH-UBIQUINONE OXIDOREDUCTASE ASHI SUBUNIT"/>
    <property type="match status" value="1"/>
</dbReference>
<dbReference type="GO" id="GO:0005739">
    <property type="term" value="C:mitochondrion"/>
    <property type="evidence" value="ECO:0007669"/>
    <property type="project" value="InterPro"/>
</dbReference>
<dbReference type="Proteomes" id="UP000034680">
    <property type="component" value="Unassembled WGS sequence"/>
</dbReference>
<evidence type="ECO:0000313" key="3">
    <source>
        <dbReference type="Proteomes" id="UP000034680"/>
    </source>
</evidence>
<organism evidence="2 3">
    <name type="scientific">Diaporthe ampelina</name>
    <dbReference type="NCBI Taxonomy" id="1214573"/>
    <lineage>
        <taxon>Eukaryota</taxon>
        <taxon>Fungi</taxon>
        <taxon>Dikarya</taxon>
        <taxon>Ascomycota</taxon>
        <taxon>Pezizomycotina</taxon>
        <taxon>Sordariomycetes</taxon>
        <taxon>Sordariomycetidae</taxon>
        <taxon>Diaporthales</taxon>
        <taxon>Diaporthaceae</taxon>
        <taxon>Diaporthe</taxon>
    </lineage>
</organism>
<dbReference type="STRING" id="1214573.A0A0G2I9D1"/>
<dbReference type="EMBL" id="LCUC01000131">
    <property type="protein sequence ID" value="KKY36345.1"/>
    <property type="molecule type" value="Genomic_DNA"/>
</dbReference>
<feature type="compositionally biased region" description="Basic and acidic residues" evidence="1">
    <location>
        <begin position="143"/>
        <end position="156"/>
    </location>
</feature>
<protein>
    <submittedName>
        <fullName evidence="2">Putative nadh:ubiquinone oxidoreductase subunit</fullName>
    </submittedName>
</protein>